<name>A0ABR2T2C2_9ROSI</name>
<evidence type="ECO:0000313" key="1">
    <source>
        <dbReference type="EMBL" id="KAK9031445.1"/>
    </source>
</evidence>
<reference evidence="1 2" key="1">
    <citation type="journal article" date="2024" name="G3 (Bethesda)">
        <title>Genome assembly of Hibiscus sabdariffa L. provides insights into metabolisms of medicinal natural products.</title>
        <authorList>
            <person name="Kim T."/>
        </authorList>
    </citation>
    <scope>NUCLEOTIDE SEQUENCE [LARGE SCALE GENOMIC DNA]</scope>
    <source>
        <strain evidence="1">TK-2024</strain>
        <tissue evidence="1">Old leaves</tissue>
    </source>
</reference>
<accession>A0ABR2T2C2</accession>
<organism evidence="1 2">
    <name type="scientific">Hibiscus sabdariffa</name>
    <name type="common">roselle</name>
    <dbReference type="NCBI Taxonomy" id="183260"/>
    <lineage>
        <taxon>Eukaryota</taxon>
        <taxon>Viridiplantae</taxon>
        <taxon>Streptophyta</taxon>
        <taxon>Embryophyta</taxon>
        <taxon>Tracheophyta</taxon>
        <taxon>Spermatophyta</taxon>
        <taxon>Magnoliopsida</taxon>
        <taxon>eudicotyledons</taxon>
        <taxon>Gunneridae</taxon>
        <taxon>Pentapetalae</taxon>
        <taxon>rosids</taxon>
        <taxon>malvids</taxon>
        <taxon>Malvales</taxon>
        <taxon>Malvaceae</taxon>
        <taxon>Malvoideae</taxon>
        <taxon>Hibiscus</taxon>
    </lineage>
</organism>
<dbReference type="EMBL" id="JBBPBN010000010">
    <property type="protein sequence ID" value="KAK9031445.1"/>
    <property type="molecule type" value="Genomic_DNA"/>
</dbReference>
<sequence>MKKEVGFNKLQIKEYIPASKTTGEGPKDADNELQVWDDSLKTLESTRQVIRDNASPIRGMLIRQKLCVYLVVSSLETGP</sequence>
<gene>
    <name evidence="1" type="ORF">V6N11_032823</name>
</gene>
<proteinExistence type="predicted"/>
<protein>
    <submittedName>
        <fullName evidence="1">Uncharacterized protein</fullName>
    </submittedName>
</protein>
<keyword evidence="2" id="KW-1185">Reference proteome</keyword>
<evidence type="ECO:0000313" key="2">
    <source>
        <dbReference type="Proteomes" id="UP001396334"/>
    </source>
</evidence>
<comment type="caution">
    <text evidence="1">The sequence shown here is derived from an EMBL/GenBank/DDBJ whole genome shotgun (WGS) entry which is preliminary data.</text>
</comment>
<dbReference type="Proteomes" id="UP001396334">
    <property type="component" value="Unassembled WGS sequence"/>
</dbReference>